<evidence type="ECO:0000313" key="3">
    <source>
        <dbReference type="EMBL" id="CEG40034.1"/>
    </source>
</evidence>
<organism evidence="3 4">
    <name type="scientific">Plasmopara halstedii</name>
    <name type="common">Downy mildew of sunflower</name>
    <dbReference type="NCBI Taxonomy" id="4781"/>
    <lineage>
        <taxon>Eukaryota</taxon>
        <taxon>Sar</taxon>
        <taxon>Stramenopiles</taxon>
        <taxon>Oomycota</taxon>
        <taxon>Peronosporomycetes</taxon>
        <taxon>Peronosporales</taxon>
        <taxon>Peronosporaceae</taxon>
        <taxon>Plasmopara</taxon>
    </lineage>
</organism>
<feature type="coiled-coil region" evidence="1">
    <location>
        <begin position="244"/>
        <end position="292"/>
    </location>
</feature>
<dbReference type="AlphaFoldDB" id="A0A0P1AG56"/>
<dbReference type="Proteomes" id="UP000054928">
    <property type="component" value="Unassembled WGS sequence"/>
</dbReference>
<accession>A0A0P1AG56</accession>
<evidence type="ECO:0000313" key="4">
    <source>
        <dbReference type="Proteomes" id="UP000054928"/>
    </source>
</evidence>
<keyword evidence="1" id="KW-0175">Coiled coil</keyword>
<feature type="compositionally biased region" description="Low complexity" evidence="2">
    <location>
        <begin position="633"/>
        <end position="642"/>
    </location>
</feature>
<dbReference type="OMA" id="GNQEHES"/>
<sequence length="664" mass="76043">MLGIKPFIQETVQALSPSELRLLAETLRIDLRGCENREDIERVLTSLVCLDQETSLGTFLSWLRSATSQQQNIKMILSRKSHFTNTFIPTTTETNSQQSDSNEQVEDLHVDDEIKQQLNELEVIEASFKKTERLVHTGSPSFEKLKQFLMELAMLRGKEQSMRVFLIRRVHTLQKQYDHLQDQLSHCRAQLEFFVEGFTNLRKRHDALLNNAIRMKAENETAQELFIGMSGHDCYFELLMHNTLTNQMQRIDKMNRKITEAENSLESAAERCKKFEAQISKLKHERGDARKNAICLKRQLRVCKMHLRRLQGGIDGLYFRDQAVILRQSVATLVGLLREAVEKDTKSPKQILSKEVLKVLYQVLTPTDHKLAFQNELSLRDGENIDLKQPRVIQRQRSVDIDEVIKGVLLVEVGTSTYGGECAKKLGEKLNYLPIDLEKALVQFQQIEEEKIGKEQDVDLTSDSFQLLENESLPITIRAPAPSLEAYNDTLQKHIVNLMTTQSKRGFVLFNWPFSTRDVNLLIATGLSVDCVIILESLSADTLNLQGLGCIMHSIKPTTFTADRMNAVLEILEQQKRHKVAPVVHWDELTCCNNERLALWTEEIHMLCHLEQEKRKQKSLLEPAVGFKLNTTTSKKSTIKSKNPTRSLSKAKETVITKGRLAKK</sequence>
<proteinExistence type="predicted"/>
<feature type="region of interest" description="Disordered" evidence="2">
    <location>
        <begin position="633"/>
        <end position="664"/>
    </location>
</feature>
<name>A0A0P1AG56_PLAHL</name>
<reference evidence="4" key="1">
    <citation type="submission" date="2014-09" db="EMBL/GenBank/DDBJ databases">
        <authorList>
            <person name="Sharma Rahul"/>
            <person name="Thines Marco"/>
        </authorList>
    </citation>
    <scope>NUCLEOTIDE SEQUENCE [LARGE SCALE GENOMIC DNA]</scope>
</reference>
<evidence type="ECO:0000256" key="1">
    <source>
        <dbReference type="SAM" id="Coils"/>
    </source>
</evidence>
<dbReference type="OrthoDB" id="412647at2759"/>
<dbReference type="GeneID" id="36405311"/>
<evidence type="ECO:0000256" key="2">
    <source>
        <dbReference type="SAM" id="MobiDB-lite"/>
    </source>
</evidence>
<keyword evidence="4" id="KW-1185">Reference proteome</keyword>
<dbReference type="RefSeq" id="XP_024576403.1">
    <property type="nucleotide sequence ID" value="XM_024725647.1"/>
</dbReference>
<dbReference type="EMBL" id="CCYD01000468">
    <property type="protein sequence ID" value="CEG40034.1"/>
    <property type="molecule type" value="Genomic_DNA"/>
</dbReference>
<protein>
    <submittedName>
        <fullName evidence="3">Uncharacterized protein</fullName>
    </submittedName>
</protein>